<feature type="compositionally biased region" description="Polar residues" evidence="1">
    <location>
        <begin position="59"/>
        <end position="69"/>
    </location>
</feature>
<gene>
    <name evidence="2" type="ORF">ACJ72_07659</name>
</gene>
<dbReference type="EMBL" id="LGUA01001805">
    <property type="protein sequence ID" value="OAX78036.1"/>
    <property type="molecule type" value="Genomic_DNA"/>
</dbReference>
<evidence type="ECO:0000313" key="3">
    <source>
        <dbReference type="Proteomes" id="UP000091918"/>
    </source>
</evidence>
<protein>
    <submittedName>
        <fullName evidence="2">Uncharacterized protein</fullName>
    </submittedName>
</protein>
<dbReference type="AlphaFoldDB" id="A0A1B7NMY8"/>
<organism evidence="2 3">
    <name type="scientific">Emergomyces africanus</name>
    <dbReference type="NCBI Taxonomy" id="1955775"/>
    <lineage>
        <taxon>Eukaryota</taxon>
        <taxon>Fungi</taxon>
        <taxon>Dikarya</taxon>
        <taxon>Ascomycota</taxon>
        <taxon>Pezizomycotina</taxon>
        <taxon>Eurotiomycetes</taxon>
        <taxon>Eurotiomycetidae</taxon>
        <taxon>Onygenales</taxon>
        <taxon>Ajellomycetaceae</taxon>
        <taxon>Emergomyces</taxon>
    </lineage>
</organism>
<proteinExistence type="predicted"/>
<reference evidence="2 3" key="1">
    <citation type="submission" date="2015-07" db="EMBL/GenBank/DDBJ databases">
        <title>Emmonsia species relationships and genome sequence.</title>
        <authorList>
            <person name="Cuomo C.A."/>
            <person name="Schwartz I.S."/>
            <person name="Kenyon C."/>
            <person name="de Hoog G.S."/>
            <person name="Govender N.P."/>
            <person name="Botha A."/>
            <person name="Moreno L."/>
            <person name="de Vries M."/>
            <person name="Munoz J.F."/>
            <person name="Stielow J.B."/>
        </authorList>
    </citation>
    <scope>NUCLEOTIDE SEQUENCE [LARGE SCALE GENOMIC DNA]</scope>
    <source>
        <strain evidence="2 3">CBS 136260</strain>
    </source>
</reference>
<dbReference type="OrthoDB" id="4188584at2759"/>
<name>A0A1B7NMY8_9EURO</name>
<sequence length="205" mass="23261">MDIVQNSTLDRTLRKRASTKAIGESAEPNNRMNKPEDRGDELSFHERSKERSVDRSHEPNQANRCHDAQTSLNQKLAVPATRLSQAINSDGGSDTAGGCCWNTYLIQESLDSEQNIANLREPLQHLIDAETIDDLRKYLLDLFTAFSEIHLLIDRLTGFMPCALSMDVEKWKLDGFKMPCSRSRCEETTTSMHCRQSIYSHCVVK</sequence>
<dbReference type="Proteomes" id="UP000091918">
    <property type="component" value="Unassembled WGS sequence"/>
</dbReference>
<accession>A0A1B7NMY8</accession>
<feature type="region of interest" description="Disordered" evidence="1">
    <location>
        <begin position="1"/>
        <end position="69"/>
    </location>
</feature>
<comment type="caution">
    <text evidence="2">The sequence shown here is derived from an EMBL/GenBank/DDBJ whole genome shotgun (WGS) entry which is preliminary data.</text>
</comment>
<feature type="compositionally biased region" description="Basic and acidic residues" evidence="1">
    <location>
        <begin position="33"/>
        <end position="58"/>
    </location>
</feature>
<evidence type="ECO:0000256" key="1">
    <source>
        <dbReference type="SAM" id="MobiDB-lite"/>
    </source>
</evidence>
<feature type="compositionally biased region" description="Polar residues" evidence="1">
    <location>
        <begin position="1"/>
        <end position="10"/>
    </location>
</feature>
<keyword evidence="3" id="KW-1185">Reference proteome</keyword>
<evidence type="ECO:0000313" key="2">
    <source>
        <dbReference type="EMBL" id="OAX78036.1"/>
    </source>
</evidence>